<evidence type="ECO:0000256" key="1">
    <source>
        <dbReference type="ARBA" id="ARBA00006484"/>
    </source>
</evidence>
<protein>
    <submittedName>
        <fullName evidence="4">3-oxoacyl-reductase</fullName>
    </submittedName>
</protein>
<dbReference type="Pfam" id="PF13561">
    <property type="entry name" value="adh_short_C2"/>
    <property type="match status" value="1"/>
</dbReference>
<keyword evidence="5" id="KW-1185">Reference proteome</keyword>
<evidence type="ECO:0000256" key="2">
    <source>
        <dbReference type="ARBA" id="ARBA00022857"/>
    </source>
</evidence>
<dbReference type="PRINTS" id="PR00081">
    <property type="entry name" value="GDHRDH"/>
</dbReference>
<comment type="caution">
    <text evidence="4">The sequence shown here is derived from an EMBL/GenBank/DDBJ whole genome shotgun (WGS) entry which is preliminary data.</text>
</comment>
<dbReference type="CDD" id="cd05233">
    <property type="entry name" value="SDR_c"/>
    <property type="match status" value="1"/>
</dbReference>
<keyword evidence="2" id="KW-0521">NADP</keyword>
<dbReference type="PRINTS" id="PR00080">
    <property type="entry name" value="SDRFAMILY"/>
</dbReference>
<gene>
    <name evidence="4" type="ORF">B0T11DRAFT_122050</name>
</gene>
<dbReference type="AlphaFoldDB" id="A0A8K0T8D0"/>
<keyword evidence="3" id="KW-0560">Oxidoreductase</keyword>
<evidence type="ECO:0000313" key="5">
    <source>
        <dbReference type="Proteomes" id="UP000813385"/>
    </source>
</evidence>
<dbReference type="PANTHER" id="PTHR24321:SF12">
    <property type="entry name" value="SHORT-CHAIN DEHYDROGENASE_REDUCTASE FAMILY, PUTATIVE (AFU_ORTHOLOGUE AFUA_5G14340)-RELATED"/>
    <property type="match status" value="1"/>
</dbReference>
<name>A0A8K0T8D0_9PEZI</name>
<accession>A0A8K0T8D0</accession>
<organism evidence="4 5">
    <name type="scientific">Plectosphaerella cucumerina</name>
    <dbReference type="NCBI Taxonomy" id="40658"/>
    <lineage>
        <taxon>Eukaryota</taxon>
        <taxon>Fungi</taxon>
        <taxon>Dikarya</taxon>
        <taxon>Ascomycota</taxon>
        <taxon>Pezizomycotina</taxon>
        <taxon>Sordariomycetes</taxon>
        <taxon>Hypocreomycetidae</taxon>
        <taxon>Glomerellales</taxon>
        <taxon>Plectosphaerellaceae</taxon>
        <taxon>Plectosphaerella</taxon>
    </lineage>
</organism>
<dbReference type="PANTHER" id="PTHR24321">
    <property type="entry name" value="DEHYDROGENASES, SHORT CHAIN"/>
    <property type="match status" value="1"/>
</dbReference>
<dbReference type="InterPro" id="IPR002347">
    <property type="entry name" value="SDR_fam"/>
</dbReference>
<proteinExistence type="inferred from homology"/>
<evidence type="ECO:0000256" key="3">
    <source>
        <dbReference type="ARBA" id="ARBA00023002"/>
    </source>
</evidence>
<comment type="similarity">
    <text evidence="1">Belongs to the short-chain dehydrogenases/reductases (SDR) family.</text>
</comment>
<reference evidence="4" key="1">
    <citation type="journal article" date="2021" name="Nat. Commun.">
        <title>Genetic determinants of endophytism in the Arabidopsis root mycobiome.</title>
        <authorList>
            <person name="Mesny F."/>
            <person name="Miyauchi S."/>
            <person name="Thiergart T."/>
            <person name="Pickel B."/>
            <person name="Atanasova L."/>
            <person name="Karlsson M."/>
            <person name="Huettel B."/>
            <person name="Barry K.W."/>
            <person name="Haridas S."/>
            <person name="Chen C."/>
            <person name="Bauer D."/>
            <person name="Andreopoulos W."/>
            <person name="Pangilinan J."/>
            <person name="LaButti K."/>
            <person name="Riley R."/>
            <person name="Lipzen A."/>
            <person name="Clum A."/>
            <person name="Drula E."/>
            <person name="Henrissat B."/>
            <person name="Kohler A."/>
            <person name="Grigoriev I.V."/>
            <person name="Martin F.M."/>
            <person name="Hacquard S."/>
        </authorList>
    </citation>
    <scope>NUCLEOTIDE SEQUENCE</scope>
    <source>
        <strain evidence="4">MPI-CAGE-AT-0016</strain>
    </source>
</reference>
<dbReference type="Gene3D" id="3.40.50.720">
    <property type="entry name" value="NAD(P)-binding Rossmann-like Domain"/>
    <property type="match status" value="1"/>
</dbReference>
<dbReference type="SUPFAM" id="SSF51735">
    <property type="entry name" value="NAD(P)-binding Rossmann-fold domains"/>
    <property type="match status" value="1"/>
</dbReference>
<dbReference type="InterPro" id="IPR036291">
    <property type="entry name" value="NAD(P)-bd_dom_sf"/>
</dbReference>
<sequence length="266" mass="28434">MATLLRGTAFITGAATGIGQQTALAFARHGITRLALADVNGPALASSTAALLQAHPSIEILPLHLDVRSSHEVRDGLAETARRFGRLDVAVNNAGIGGSGRPTHETDEDEFSAVVDVDLHGVWRCQREELRHMIRQEDLGLRRGRGRIINVASMFSLVGPPPFLTHTAYTAAKHGVVGLTKADANTYGPLNIRINAICPGYVETPLLKDKMSQDPDSPLARGIASTPLQRLAQMEEITDCIVFMASDMSSFMQGAALVADGGYTIN</sequence>
<dbReference type="OrthoDB" id="5840532at2759"/>
<dbReference type="FunFam" id="3.40.50.720:FF:000084">
    <property type="entry name" value="Short-chain dehydrogenase reductase"/>
    <property type="match status" value="1"/>
</dbReference>
<dbReference type="EMBL" id="JAGPXD010000005">
    <property type="protein sequence ID" value="KAH7353951.1"/>
    <property type="molecule type" value="Genomic_DNA"/>
</dbReference>
<dbReference type="GO" id="GO:0016491">
    <property type="term" value="F:oxidoreductase activity"/>
    <property type="evidence" value="ECO:0007669"/>
    <property type="project" value="UniProtKB-KW"/>
</dbReference>
<evidence type="ECO:0000313" key="4">
    <source>
        <dbReference type="EMBL" id="KAH7353951.1"/>
    </source>
</evidence>
<dbReference type="Proteomes" id="UP000813385">
    <property type="component" value="Unassembled WGS sequence"/>
</dbReference>